<protein>
    <submittedName>
        <fullName evidence="1">Uncharacterized protein</fullName>
    </submittedName>
</protein>
<sequence>MLQMNRILVLILLLGCLLGCHSTTVVYKSGDTPYSLSKEAPGADKRTRQGSIVMGIYMASNAEEAVCPNSFPEVKMFTGFLDLVIHFFIGPFYTTKTVEVYCRK</sequence>
<dbReference type="AlphaFoldDB" id="A0A2M9ZG04"/>
<evidence type="ECO:0000313" key="2">
    <source>
        <dbReference type="Proteomes" id="UP000231912"/>
    </source>
</evidence>
<dbReference type="EMBL" id="NPDT01000001">
    <property type="protein sequence ID" value="PJZ67343.1"/>
    <property type="molecule type" value="Genomic_DNA"/>
</dbReference>
<organism evidence="1 2">
    <name type="scientific">Leptospira wolffii</name>
    <dbReference type="NCBI Taxonomy" id="409998"/>
    <lineage>
        <taxon>Bacteria</taxon>
        <taxon>Pseudomonadati</taxon>
        <taxon>Spirochaetota</taxon>
        <taxon>Spirochaetia</taxon>
        <taxon>Leptospirales</taxon>
        <taxon>Leptospiraceae</taxon>
        <taxon>Leptospira</taxon>
    </lineage>
</organism>
<accession>A0A2M9ZG04</accession>
<proteinExistence type="predicted"/>
<dbReference type="NCBIfam" id="NF047524">
    <property type="entry name" value="LIC_10461_domain"/>
    <property type="match status" value="1"/>
</dbReference>
<reference evidence="1 2" key="1">
    <citation type="submission" date="2017-07" db="EMBL/GenBank/DDBJ databases">
        <title>Leptospira spp. isolated from tropical soils.</title>
        <authorList>
            <person name="Thibeaux R."/>
            <person name="Iraola G."/>
            <person name="Ferres I."/>
            <person name="Bierque E."/>
            <person name="Girault D."/>
            <person name="Soupe-Gilbert M.-E."/>
            <person name="Picardeau M."/>
            <person name="Goarant C."/>
        </authorList>
    </citation>
    <scope>NUCLEOTIDE SEQUENCE [LARGE SCALE GENOMIC DNA]</scope>
    <source>
        <strain evidence="1 2">FH2-C-A2</strain>
    </source>
</reference>
<gene>
    <name evidence="1" type="ORF">CH371_04705</name>
</gene>
<dbReference type="Proteomes" id="UP000231912">
    <property type="component" value="Unassembled WGS sequence"/>
</dbReference>
<comment type="caution">
    <text evidence="1">The sequence shown here is derived from an EMBL/GenBank/DDBJ whole genome shotgun (WGS) entry which is preliminary data.</text>
</comment>
<name>A0A2M9ZG04_9LEPT</name>
<evidence type="ECO:0000313" key="1">
    <source>
        <dbReference type="EMBL" id="PJZ67343.1"/>
    </source>
</evidence>